<proteinExistence type="predicted"/>
<dbReference type="EMBL" id="JALJOS010000021">
    <property type="protein sequence ID" value="KAK9826218.1"/>
    <property type="molecule type" value="Genomic_DNA"/>
</dbReference>
<dbReference type="Gene3D" id="1.25.10.10">
    <property type="entry name" value="Leucine-rich Repeat Variant"/>
    <property type="match status" value="1"/>
</dbReference>
<gene>
    <name evidence="2" type="ORF">WJX74_000685</name>
</gene>
<evidence type="ECO:0000256" key="1">
    <source>
        <dbReference type="SAM" id="MobiDB-lite"/>
    </source>
</evidence>
<dbReference type="GO" id="GO:0005634">
    <property type="term" value="C:nucleus"/>
    <property type="evidence" value="ECO:0007669"/>
    <property type="project" value="InterPro"/>
</dbReference>
<dbReference type="PANTHER" id="PTHR16199:SF4">
    <property type="entry name" value="CONDENSIN-2 COMPLEX SUBUNIT G2"/>
    <property type="match status" value="1"/>
</dbReference>
<feature type="region of interest" description="Disordered" evidence="1">
    <location>
        <begin position="1062"/>
        <end position="1089"/>
    </location>
</feature>
<feature type="region of interest" description="Disordered" evidence="1">
    <location>
        <begin position="975"/>
        <end position="1024"/>
    </location>
</feature>
<dbReference type="Proteomes" id="UP001438707">
    <property type="component" value="Unassembled WGS sequence"/>
</dbReference>
<feature type="compositionally biased region" description="Polar residues" evidence="1">
    <location>
        <begin position="855"/>
        <end position="864"/>
    </location>
</feature>
<dbReference type="InterPro" id="IPR024741">
    <property type="entry name" value="Condensin2_G2"/>
</dbReference>
<feature type="compositionally biased region" description="Polar residues" evidence="1">
    <location>
        <begin position="1268"/>
        <end position="1316"/>
    </location>
</feature>
<accession>A0AAW1QXD5</accession>
<dbReference type="GO" id="GO:0000796">
    <property type="term" value="C:condensin complex"/>
    <property type="evidence" value="ECO:0007669"/>
    <property type="project" value="TreeGrafter"/>
</dbReference>
<feature type="region of interest" description="Disordered" evidence="1">
    <location>
        <begin position="855"/>
        <end position="910"/>
    </location>
</feature>
<feature type="compositionally biased region" description="Basic and acidic residues" evidence="1">
    <location>
        <begin position="1009"/>
        <end position="1022"/>
    </location>
</feature>
<keyword evidence="3" id="KW-1185">Reference proteome</keyword>
<dbReference type="Pfam" id="PF12422">
    <property type="entry name" value="Condensin2nSMC"/>
    <property type="match status" value="1"/>
</dbReference>
<dbReference type="InterPro" id="IPR011989">
    <property type="entry name" value="ARM-like"/>
</dbReference>
<feature type="compositionally biased region" description="Low complexity" evidence="1">
    <location>
        <begin position="865"/>
        <end position="879"/>
    </location>
</feature>
<protein>
    <submittedName>
        <fullName evidence="2">Uncharacterized protein</fullName>
    </submittedName>
</protein>
<organism evidence="2 3">
    <name type="scientific">Apatococcus lobatus</name>
    <dbReference type="NCBI Taxonomy" id="904363"/>
    <lineage>
        <taxon>Eukaryota</taxon>
        <taxon>Viridiplantae</taxon>
        <taxon>Chlorophyta</taxon>
        <taxon>core chlorophytes</taxon>
        <taxon>Trebouxiophyceae</taxon>
        <taxon>Chlorellales</taxon>
        <taxon>Chlorellaceae</taxon>
        <taxon>Apatococcus</taxon>
    </lineage>
</organism>
<reference evidence="2 3" key="1">
    <citation type="journal article" date="2024" name="Nat. Commun.">
        <title>Phylogenomics reveals the evolutionary origins of lichenization in chlorophyte algae.</title>
        <authorList>
            <person name="Puginier C."/>
            <person name="Libourel C."/>
            <person name="Otte J."/>
            <person name="Skaloud P."/>
            <person name="Haon M."/>
            <person name="Grisel S."/>
            <person name="Petersen M."/>
            <person name="Berrin J.G."/>
            <person name="Delaux P.M."/>
            <person name="Dal Grande F."/>
            <person name="Keller J."/>
        </authorList>
    </citation>
    <scope>NUCLEOTIDE SEQUENCE [LARGE SCALE GENOMIC DNA]</scope>
    <source>
        <strain evidence="2 3">SAG 2145</strain>
    </source>
</reference>
<feature type="region of interest" description="Disordered" evidence="1">
    <location>
        <begin position="1265"/>
        <end position="1329"/>
    </location>
</feature>
<name>A0AAW1QXD5_9CHLO</name>
<dbReference type="PANTHER" id="PTHR16199">
    <property type="entry name" value="CONDENSIN-2 COMPLEX SUBUNIT G2"/>
    <property type="match status" value="1"/>
</dbReference>
<feature type="region of interest" description="Disordered" evidence="1">
    <location>
        <begin position="613"/>
        <end position="641"/>
    </location>
</feature>
<dbReference type="SUPFAM" id="SSF48371">
    <property type="entry name" value="ARM repeat"/>
    <property type="match status" value="1"/>
</dbReference>
<feature type="compositionally biased region" description="Basic and acidic residues" evidence="1">
    <location>
        <begin position="703"/>
        <end position="723"/>
    </location>
</feature>
<evidence type="ECO:0000313" key="3">
    <source>
        <dbReference type="Proteomes" id="UP001438707"/>
    </source>
</evidence>
<dbReference type="GO" id="GO:0000070">
    <property type="term" value="P:mitotic sister chromatid segregation"/>
    <property type="evidence" value="ECO:0007669"/>
    <property type="project" value="TreeGrafter"/>
</dbReference>
<dbReference type="InterPro" id="IPR016024">
    <property type="entry name" value="ARM-type_fold"/>
</dbReference>
<comment type="caution">
    <text evidence="2">The sequence shown here is derived from an EMBL/GenBank/DDBJ whole genome shotgun (WGS) entry which is preliminary data.</text>
</comment>
<feature type="compositionally biased region" description="Low complexity" evidence="1">
    <location>
        <begin position="618"/>
        <end position="641"/>
    </location>
</feature>
<feature type="region of interest" description="Disordered" evidence="1">
    <location>
        <begin position="689"/>
        <end position="723"/>
    </location>
</feature>
<evidence type="ECO:0000313" key="2">
    <source>
        <dbReference type="EMBL" id="KAK9826218.1"/>
    </source>
</evidence>
<sequence>MSLAGDQQLLLDSLRDAPPEAFTSILSRHQARADDLHFEDLLQAWPLRLKQDLHAAIESKATNTLQQLQGHEEDPKDCSETAADELDFTKEAAAQNLQGIVQLMQLFLKDQPAALPGHLQRTACLLHDHALLAATEVPELQEAVAKLCMAYWLAGAPSRERMVAQLLPYLLVCALTSGKPADVKRCFTMRDALTLLDFDDESIGDLKRLLLRAAFSPAFLRASEGRRYLAFLFTLQPQFVRELTAIVRNQIPSGRKSILRAYGEIMYRAWRQCVGPCLYEVEHTLIQGLMQAAILASTPAMASSLQCVLGGLHEQKTKDAEVDALLTRLYGPILFRSLSAANACVRRNSLMLLLEAFPLQDPEGKPEESEALLARQFKLLDACLVDEAPAVRAAAVKGVCSLLNIWWEIVPQATLIGFLRRISGELAFDAADSGVRAAVPAGMAELVVNPLAHPLLKLMLPQLKSLLHDSAVRVRSAMATLLEVIAHIKGLHFTDIVSLEVLLEVMAHDSAAVAQPIQRLLVPSCFPDGPAGPSLVITLLCKSPEPALAFCQALIAPWQAFEQGRASGGSPLPAERVLELLLAIQSRLMGACNASTPASTLGAGAAAKKQRIRRSKEAPAAAANDADVASSASADSSQKAESAPLTAAEWATLTDALAMLSSGLAAAQTASLLEPSALATGWGPGQMTKLLKDLNPSGTLGDHPQDERHAEDRRKRAESGRRADELMGVPCDNAVQDSLIQAGTALSSLVAGGEARAWCLKQLKDARFSQGRIDVRRLQLWMRCIATDQQHWAVLWSHITTAMNGSTEQAAGMSKQTALQCVDACLACEQLRLQAAATGMLSQCLSALLPSSGPTAVPPNNRSGSSNHPHPQPIPSQQQTNCRGRASRAHLRSGNQLGPEPTGLAPVGDHQADAFACNGQSAQSKDFTAFAVGLRDQQQGSTGLHGDVIDTRGEAIQAADLLQQQSEVTNNSWAEAAGPGALDTPPSTLQGAAGTRHGVQAGHGPGRRGRADKPGHQQKADSKQAASAIGACQALTDGLLAAAAVADTLQSLTGDPLRKALESEPAELEPEPKRSRSVPAPPPQQQLHTSIRSAAHAVATCLALASDAVACLPQEACQGSSRIAADSSSASQTARQDALQGIVHASALLAASAADLVYELCSGADDSTDKGSELGQLGQAIAGNAAKVVTQVRTFCTPANDARRALEPQLHQAFSETDTEQQAPPELADARAAAEEAANLLVTAVAPSSTWAAAVQKHLPGLSAPLRSISQDPTGHMSRQQNLSSSLARSEGLQQQDGHGNENIQPQEMQPGSHVGSQDKQKSRLAHVA</sequence>